<sequence length="84" mass="9990">MGFRDHLYLALDSISQERHYVSMFHIKKALLPENFTVLDRAIFEHNLLNASKLYTNISRRKAKTVIRLCSENDDLFRFLFKQSL</sequence>
<dbReference type="Proteomes" id="UP001497516">
    <property type="component" value="Chromosome 8"/>
</dbReference>
<dbReference type="AlphaFoldDB" id="A0AAV2GA45"/>
<evidence type="ECO:0000313" key="1">
    <source>
        <dbReference type="EMBL" id="CAL1407064.1"/>
    </source>
</evidence>
<dbReference type="InterPro" id="IPR036388">
    <property type="entry name" value="WH-like_DNA-bd_sf"/>
</dbReference>
<reference evidence="1 2" key="1">
    <citation type="submission" date="2024-04" db="EMBL/GenBank/DDBJ databases">
        <authorList>
            <person name="Fracassetti M."/>
        </authorList>
    </citation>
    <scope>NUCLEOTIDE SEQUENCE [LARGE SCALE GENOMIC DNA]</scope>
</reference>
<protein>
    <submittedName>
        <fullName evidence="1">Uncharacterized protein</fullName>
    </submittedName>
</protein>
<gene>
    <name evidence="1" type="ORF">LTRI10_LOCUS46753</name>
</gene>
<proteinExistence type="predicted"/>
<dbReference type="Gene3D" id="1.10.10.10">
    <property type="entry name" value="Winged helix-like DNA-binding domain superfamily/Winged helix DNA-binding domain"/>
    <property type="match status" value="1"/>
</dbReference>
<accession>A0AAV2GA45</accession>
<evidence type="ECO:0000313" key="2">
    <source>
        <dbReference type="Proteomes" id="UP001497516"/>
    </source>
</evidence>
<organism evidence="1 2">
    <name type="scientific">Linum trigynum</name>
    <dbReference type="NCBI Taxonomy" id="586398"/>
    <lineage>
        <taxon>Eukaryota</taxon>
        <taxon>Viridiplantae</taxon>
        <taxon>Streptophyta</taxon>
        <taxon>Embryophyta</taxon>
        <taxon>Tracheophyta</taxon>
        <taxon>Spermatophyta</taxon>
        <taxon>Magnoliopsida</taxon>
        <taxon>eudicotyledons</taxon>
        <taxon>Gunneridae</taxon>
        <taxon>Pentapetalae</taxon>
        <taxon>rosids</taxon>
        <taxon>fabids</taxon>
        <taxon>Malpighiales</taxon>
        <taxon>Linaceae</taxon>
        <taxon>Linum</taxon>
    </lineage>
</organism>
<dbReference type="EMBL" id="OZ034821">
    <property type="protein sequence ID" value="CAL1407064.1"/>
    <property type="molecule type" value="Genomic_DNA"/>
</dbReference>
<keyword evidence="2" id="KW-1185">Reference proteome</keyword>
<name>A0AAV2GA45_9ROSI</name>